<evidence type="ECO:0000313" key="5">
    <source>
        <dbReference type="Proteomes" id="UP001239445"/>
    </source>
</evidence>
<name>A0AAJ0BER7_9PEZI</name>
<dbReference type="InterPro" id="IPR031915">
    <property type="entry name" value="Clr2_N"/>
</dbReference>
<evidence type="ECO:0000259" key="3">
    <source>
        <dbReference type="Pfam" id="PF16761"/>
    </source>
</evidence>
<evidence type="ECO:0000313" key="4">
    <source>
        <dbReference type="EMBL" id="KAK1755929.1"/>
    </source>
</evidence>
<evidence type="ECO:0000256" key="1">
    <source>
        <dbReference type="SAM" id="MobiDB-lite"/>
    </source>
</evidence>
<dbReference type="PANTHER" id="PTHR38046:SF1">
    <property type="entry name" value="CRYPTIC LOCI REGULATOR 2"/>
    <property type="match status" value="1"/>
</dbReference>
<dbReference type="GO" id="GO:0030466">
    <property type="term" value="P:silent mating-type cassette heterochromatin formation"/>
    <property type="evidence" value="ECO:0007669"/>
    <property type="project" value="TreeGrafter"/>
</dbReference>
<protein>
    <submittedName>
        <fullName evidence="4">Transcription-silencing protein Clr2-domain-containing protein</fullName>
    </submittedName>
</protein>
<feature type="compositionally biased region" description="Pro residues" evidence="1">
    <location>
        <begin position="155"/>
        <end position="171"/>
    </location>
</feature>
<dbReference type="InterPro" id="IPR018839">
    <property type="entry name" value="Tscrpt-silencing_Clr2_C"/>
</dbReference>
<dbReference type="Proteomes" id="UP001239445">
    <property type="component" value="Unassembled WGS sequence"/>
</dbReference>
<feature type="domain" description="Cryptic loci regulator 2 C-terminal" evidence="2">
    <location>
        <begin position="327"/>
        <end position="452"/>
    </location>
</feature>
<comment type="caution">
    <text evidence="4">The sequence shown here is derived from an EMBL/GenBank/DDBJ whole genome shotgun (WGS) entry which is preliminary data.</text>
</comment>
<accession>A0AAJ0BER7</accession>
<dbReference type="EMBL" id="MU839833">
    <property type="protein sequence ID" value="KAK1755929.1"/>
    <property type="molecule type" value="Genomic_DNA"/>
</dbReference>
<evidence type="ECO:0000259" key="2">
    <source>
        <dbReference type="Pfam" id="PF10383"/>
    </source>
</evidence>
<dbReference type="Pfam" id="PF10383">
    <property type="entry name" value="Clr2"/>
    <property type="match status" value="1"/>
</dbReference>
<dbReference type="InterPro" id="IPR038986">
    <property type="entry name" value="Clr2"/>
</dbReference>
<sequence>MATGDLYYPLYIARSDGKSYALSEYNALDPKESKDMEQLERWEVIIGGHVKIQLADPKDARLFKLASLPKGYELRCAVRKDGGRDYFLYGHPIGPEYKYRTPGEFVPHLLWLASASTDYAQCSCEPCIRMVDAAKQRQQPIAVVDETNPAASTMPTPPTTPAQAPPPPPPGTTDVANVFRIGEMVWFRHTNAWRLGLVLGAELREPNGDAKNDGSYNFTLAPLGHCKLAMAPVVKVAAEMRPFLTFSVPPVNIEMMKSQMFDAIDWDATLAKMLGREPDEKKKTLVPQVLGLEASKMAARHLNDCCSFFNKLGESTTSGGSSRVRSYTGVYLGAEMIRVRDAIRVSPPETMAKDINAVMLASEIQLITTTSQEATAAAPRVQFRGDIYRIVRERLPLSEATFASPASLGPVFELEAAWRNGVEKDKTMGWGWMVIARDAVRTDAEVNSRFYVTQKVLDIIDPVRLREGAARGNIEEAQTYLNSRVASGLGLHTNFLQPGRGVAVGKAINPKTPFVVPRGIVED</sequence>
<dbReference type="AlphaFoldDB" id="A0AAJ0BER7"/>
<organism evidence="4 5">
    <name type="scientific">Echria macrotheca</name>
    <dbReference type="NCBI Taxonomy" id="438768"/>
    <lineage>
        <taxon>Eukaryota</taxon>
        <taxon>Fungi</taxon>
        <taxon>Dikarya</taxon>
        <taxon>Ascomycota</taxon>
        <taxon>Pezizomycotina</taxon>
        <taxon>Sordariomycetes</taxon>
        <taxon>Sordariomycetidae</taxon>
        <taxon>Sordariales</taxon>
        <taxon>Schizotheciaceae</taxon>
        <taxon>Echria</taxon>
    </lineage>
</organism>
<dbReference type="GO" id="GO:0031934">
    <property type="term" value="C:mating-type region heterochromatin"/>
    <property type="evidence" value="ECO:0007669"/>
    <property type="project" value="TreeGrafter"/>
</dbReference>
<reference evidence="4" key="1">
    <citation type="submission" date="2023-06" db="EMBL/GenBank/DDBJ databases">
        <title>Genome-scale phylogeny and comparative genomics of the fungal order Sordariales.</title>
        <authorList>
            <consortium name="Lawrence Berkeley National Laboratory"/>
            <person name="Hensen N."/>
            <person name="Bonometti L."/>
            <person name="Westerberg I."/>
            <person name="Brannstrom I.O."/>
            <person name="Guillou S."/>
            <person name="Cros-Aarteil S."/>
            <person name="Calhoun S."/>
            <person name="Haridas S."/>
            <person name="Kuo A."/>
            <person name="Mondo S."/>
            <person name="Pangilinan J."/>
            <person name="Riley R."/>
            <person name="Labutti K."/>
            <person name="Andreopoulos B."/>
            <person name="Lipzen A."/>
            <person name="Chen C."/>
            <person name="Yanf M."/>
            <person name="Daum C."/>
            <person name="Ng V."/>
            <person name="Clum A."/>
            <person name="Steindorff A."/>
            <person name="Ohm R."/>
            <person name="Martin F."/>
            <person name="Silar P."/>
            <person name="Natvig D."/>
            <person name="Lalanne C."/>
            <person name="Gautier V."/>
            <person name="Ament-Velasquez S.L."/>
            <person name="Kruys A."/>
            <person name="Hutchinson M.I."/>
            <person name="Powell A.J."/>
            <person name="Barry K."/>
            <person name="Miller A.N."/>
            <person name="Grigoriev I.V."/>
            <person name="Debuchy R."/>
            <person name="Gladieux P."/>
            <person name="Thoren M.H."/>
            <person name="Johannesson H."/>
        </authorList>
    </citation>
    <scope>NUCLEOTIDE SEQUENCE</scope>
    <source>
        <strain evidence="4">PSN4</strain>
    </source>
</reference>
<dbReference type="Pfam" id="PF16761">
    <property type="entry name" value="Clr2_transil"/>
    <property type="match status" value="1"/>
</dbReference>
<dbReference type="PANTHER" id="PTHR38046">
    <property type="entry name" value="CRYPTIC LOCI REGULATOR 2"/>
    <property type="match status" value="1"/>
</dbReference>
<feature type="domain" description="Cryptic loci regulator 2 N-terminal" evidence="3">
    <location>
        <begin position="64"/>
        <end position="127"/>
    </location>
</feature>
<dbReference type="GO" id="GO:0070824">
    <property type="term" value="C:SHREC complex"/>
    <property type="evidence" value="ECO:0007669"/>
    <property type="project" value="InterPro"/>
</dbReference>
<proteinExistence type="predicted"/>
<dbReference type="GO" id="GO:0033553">
    <property type="term" value="C:rDNA heterochromatin"/>
    <property type="evidence" value="ECO:0007669"/>
    <property type="project" value="TreeGrafter"/>
</dbReference>
<keyword evidence="5" id="KW-1185">Reference proteome</keyword>
<gene>
    <name evidence="4" type="ORF">QBC47DRAFT_460853</name>
</gene>
<feature type="region of interest" description="Disordered" evidence="1">
    <location>
        <begin position="146"/>
        <end position="171"/>
    </location>
</feature>